<name>A0A512PPL5_9LACO</name>
<accession>A0A512PPL5</accession>
<comment type="caution">
    <text evidence="1">The sequence shown here is derived from an EMBL/GenBank/DDBJ whole genome shotgun (WGS) entry which is preliminary data.</text>
</comment>
<dbReference type="EMBL" id="BKAM01000049">
    <property type="protein sequence ID" value="GEP73092.1"/>
    <property type="molecule type" value="Genomic_DNA"/>
</dbReference>
<protein>
    <submittedName>
        <fullName evidence="1">Transcriptional regulator</fullName>
    </submittedName>
</protein>
<reference evidence="1 2" key="1">
    <citation type="submission" date="2019-07" db="EMBL/GenBank/DDBJ databases">
        <title>Whole genome shotgun sequence of Lactobacillus rapi NBRC 109618.</title>
        <authorList>
            <person name="Hosoyama A."/>
            <person name="Uohara A."/>
            <person name="Ohji S."/>
            <person name="Ichikawa N."/>
        </authorList>
    </citation>
    <scope>NUCLEOTIDE SEQUENCE [LARGE SCALE GENOMIC DNA]</scope>
    <source>
        <strain evidence="1 2">NBRC 109618</strain>
    </source>
</reference>
<dbReference type="SUPFAM" id="SSF46689">
    <property type="entry name" value="Homeodomain-like"/>
    <property type="match status" value="1"/>
</dbReference>
<evidence type="ECO:0000313" key="2">
    <source>
        <dbReference type="Proteomes" id="UP000321569"/>
    </source>
</evidence>
<dbReference type="STRING" id="1423795.FD12_GL001687"/>
<proteinExistence type="predicted"/>
<dbReference type="Gene3D" id="1.10.357.10">
    <property type="entry name" value="Tetracycline Repressor, domain 2"/>
    <property type="match status" value="1"/>
</dbReference>
<dbReference type="OrthoDB" id="9812484at2"/>
<sequence length="176" mass="20094">MVTTTFLNLNPEKRTKIQEALLTEFSTHPLAEAQVAPIVKGARIARGAFYKYFDDLTDAYRYIYGVAMKDIHTRIDQEVATQTFNPEVYVQQVSSFVDGVMSSHYRQLIEMHLTRNESLVGNNDDSQADRLSSREWAAMILSHEAIKQILINPDRREMVLSRFRDALNLLAGKGNI</sequence>
<dbReference type="RefSeq" id="WP_054746948.1">
    <property type="nucleotide sequence ID" value="NZ_BKAM01000049.1"/>
</dbReference>
<evidence type="ECO:0000313" key="1">
    <source>
        <dbReference type="EMBL" id="GEP73092.1"/>
    </source>
</evidence>
<gene>
    <name evidence="1" type="ORF">LRA02_19600</name>
</gene>
<dbReference type="InterPro" id="IPR009057">
    <property type="entry name" value="Homeodomain-like_sf"/>
</dbReference>
<dbReference type="AlphaFoldDB" id="A0A512PPL5"/>
<organism evidence="1 2">
    <name type="scientific">Lentilactobacillus rapi</name>
    <dbReference type="NCBI Taxonomy" id="481723"/>
    <lineage>
        <taxon>Bacteria</taxon>
        <taxon>Bacillati</taxon>
        <taxon>Bacillota</taxon>
        <taxon>Bacilli</taxon>
        <taxon>Lactobacillales</taxon>
        <taxon>Lactobacillaceae</taxon>
        <taxon>Lentilactobacillus</taxon>
    </lineage>
</organism>
<dbReference type="Proteomes" id="UP000321569">
    <property type="component" value="Unassembled WGS sequence"/>
</dbReference>